<evidence type="ECO:0000313" key="6">
    <source>
        <dbReference type="Proteomes" id="UP000694383"/>
    </source>
</evidence>
<dbReference type="Proteomes" id="UP000694383">
    <property type="component" value="Unplaced"/>
</dbReference>
<dbReference type="GeneTree" id="ENSGT01140000283062"/>
<dbReference type="PANTHER" id="PTHR10903">
    <property type="entry name" value="GTPASE, IMAP FAMILY MEMBER-RELATED"/>
    <property type="match status" value="1"/>
</dbReference>
<evidence type="ECO:0000313" key="5">
    <source>
        <dbReference type="Ensembl" id="ENSOSIP00000023527.1"/>
    </source>
</evidence>
<sequence length="61" mass="6697">SSWLFLWIHSLMKTRESCRPSRSPESVRIVLIGKTGSGKSSSGNTILGRKEFEADLSSVSV</sequence>
<keyword evidence="2" id="KW-0547">Nucleotide-binding</keyword>
<keyword evidence="3" id="KW-0342">GTP-binding</keyword>
<dbReference type="SUPFAM" id="SSF52540">
    <property type="entry name" value="P-loop containing nucleoside triphosphate hydrolases"/>
    <property type="match status" value="1"/>
</dbReference>
<evidence type="ECO:0000259" key="4">
    <source>
        <dbReference type="Pfam" id="PF04548"/>
    </source>
</evidence>
<evidence type="ECO:0000256" key="1">
    <source>
        <dbReference type="ARBA" id="ARBA00008535"/>
    </source>
</evidence>
<dbReference type="Ensembl" id="ENSOSIT00000024841.1">
    <property type="protein sequence ID" value="ENSOSIP00000023527.1"/>
    <property type="gene ID" value="ENSOSIG00000012368.1"/>
</dbReference>
<dbReference type="InterPro" id="IPR006703">
    <property type="entry name" value="G_AIG1"/>
</dbReference>
<dbReference type="InterPro" id="IPR027417">
    <property type="entry name" value="P-loop_NTPase"/>
</dbReference>
<dbReference type="PANTHER" id="PTHR10903:SF188">
    <property type="entry name" value="GTPASE IMAP FAMILY MEMBER 2-LIKE-RELATED"/>
    <property type="match status" value="1"/>
</dbReference>
<dbReference type="AlphaFoldDB" id="A0A8C8DQT3"/>
<organism evidence="5 6">
    <name type="scientific">Oryzias sinensis</name>
    <name type="common">Chinese medaka</name>
    <dbReference type="NCBI Taxonomy" id="183150"/>
    <lineage>
        <taxon>Eukaryota</taxon>
        <taxon>Metazoa</taxon>
        <taxon>Chordata</taxon>
        <taxon>Craniata</taxon>
        <taxon>Vertebrata</taxon>
        <taxon>Euteleostomi</taxon>
        <taxon>Actinopterygii</taxon>
        <taxon>Neopterygii</taxon>
        <taxon>Teleostei</taxon>
        <taxon>Neoteleostei</taxon>
        <taxon>Acanthomorphata</taxon>
        <taxon>Ovalentaria</taxon>
        <taxon>Atherinomorphae</taxon>
        <taxon>Beloniformes</taxon>
        <taxon>Adrianichthyidae</taxon>
        <taxon>Oryziinae</taxon>
        <taxon>Oryzias</taxon>
    </lineage>
</organism>
<feature type="domain" description="AIG1-type G" evidence="4">
    <location>
        <begin position="28"/>
        <end position="61"/>
    </location>
</feature>
<evidence type="ECO:0000256" key="3">
    <source>
        <dbReference type="ARBA" id="ARBA00023134"/>
    </source>
</evidence>
<dbReference type="Pfam" id="PF04548">
    <property type="entry name" value="AIG1"/>
    <property type="match status" value="1"/>
</dbReference>
<protein>
    <recommendedName>
        <fullName evidence="4">AIG1-type G domain-containing protein</fullName>
    </recommendedName>
</protein>
<proteinExistence type="inferred from homology"/>
<name>A0A8C8DQT3_9TELE</name>
<reference evidence="5" key="1">
    <citation type="submission" date="2025-08" db="UniProtKB">
        <authorList>
            <consortium name="Ensembl"/>
        </authorList>
    </citation>
    <scope>IDENTIFICATION</scope>
</reference>
<dbReference type="Gene3D" id="3.40.50.300">
    <property type="entry name" value="P-loop containing nucleotide triphosphate hydrolases"/>
    <property type="match status" value="1"/>
</dbReference>
<dbReference type="InterPro" id="IPR045058">
    <property type="entry name" value="GIMA/IAN/Toc"/>
</dbReference>
<accession>A0A8C8DQT3</accession>
<evidence type="ECO:0000256" key="2">
    <source>
        <dbReference type="ARBA" id="ARBA00022741"/>
    </source>
</evidence>
<keyword evidence="6" id="KW-1185">Reference proteome</keyword>
<dbReference type="GO" id="GO:0005525">
    <property type="term" value="F:GTP binding"/>
    <property type="evidence" value="ECO:0007669"/>
    <property type="project" value="UniProtKB-KW"/>
</dbReference>
<comment type="similarity">
    <text evidence="1">Belongs to the TRAFAC class TrmE-Era-EngA-EngB-Septin-like GTPase superfamily. AIG1/Toc34/Toc159-like paraseptin GTPase family. IAN subfamily.</text>
</comment>
<reference evidence="5" key="2">
    <citation type="submission" date="2025-09" db="UniProtKB">
        <authorList>
            <consortium name="Ensembl"/>
        </authorList>
    </citation>
    <scope>IDENTIFICATION</scope>
</reference>